<name>A0ACC5WEC4_PANGG</name>
<evidence type="ECO:0000313" key="2">
    <source>
        <dbReference type="Proteomes" id="UP000829447"/>
    </source>
</evidence>
<sequence>MLAVSQTMVTEESLTCLHVQLYHPDQSTQPLYSLLRMSQPYKISAEDPIRLGRDGQSCSFVLNDGRVSRKQLSIQAYRKAGSPDLRFSVQNMSQRGKIMVNGYELGHLEQADLEEKALLRFGKYELLIWKEPGEAQDSFEVLFEKLNVSPSREMGIDLPCRIAVMDTGVRNYQNGSPMSPEPLESDENLYM</sequence>
<keyword evidence="2" id="KW-1185">Reference proteome</keyword>
<accession>A0ACC5WEC4</accession>
<organism evidence="1 2">
    <name type="scientific">Pangasianodon gigas</name>
    <name type="common">Mekong giant catfish</name>
    <name type="synonym">Pangasius gigas</name>
    <dbReference type="NCBI Taxonomy" id="30993"/>
    <lineage>
        <taxon>Eukaryota</taxon>
        <taxon>Metazoa</taxon>
        <taxon>Chordata</taxon>
        <taxon>Craniata</taxon>
        <taxon>Vertebrata</taxon>
        <taxon>Euteleostomi</taxon>
        <taxon>Actinopterygii</taxon>
        <taxon>Neopterygii</taxon>
        <taxon>Teleostei</taxon>
        <taxon>Ostariophysi</taxon>
        <taxon>Siluriformes</taxon>
        <taxon>Pangasiidae</taxon>
        <taxon>Pangasianodon</taxon>
    </lineage>
</organism>
<dbReference type="EMBL" id="CM040457">
    <property type="protein sequence ID" value="MCI4377236.1"/>
    <property type="molecule type" value="Genomic_DNA"/>
</dbReference>
<gene>
    <name evidence="1" type="ORF">PGIGA_G00201450</name>
</gene>
<reference evidence="1 2" key="1">
    <citation type="journal article" date="2022" name="bioRxiv">
        <title>An ancient truncated duplication of the anti-Mullerian hormone receptor type 2 gene is a potential conserved master sex determinant in the Pangasiidae catfish family.</title>
        <authorList>
            <person name="Wen M."/>
            <person name="Pan Q."/>
            <person name="Jouanno E."/>
            <person name="Montfort J."/>
            <person name="Zahm M."/>
            <person name="Cabau C."/>
            <person name="Klopp C."/>
            <person name="Iampietro C."/>
            <person name="Roques C."/>
            <person name="Bouchez O."/>
            <person name="Castinel A."/>
            <person name="Donnadieu C."/>
            <person name="Parrinello H."/>
            <person name="Poncet C."/>
            <person name="Belmonte E."/>
            <person name="Gautier V."/>
            <person name="Avarre J.-C."/>
            <person name="Dugue R."/>
            <person name="Gustiano R."/>
            <person name="Ha T.T.T."/>
            <person name="Campet M."/>
            <person name="Sriphairoj K."/>
            <person name="Ribolli J."/>
            <person name="de Almeida F.L."/>
            <person name="Desvignes T."/>
            <person name="Postlethwait J.H."/>
            <person name="Bucao C.F."/>
            <person name="Robinson-Rechavi M."/>
            <person name="Bobe J."/>
            <person name="Herpin A."/>
            <person name="Guiguen Y."/>
        </authorList>
    </citation>
    <scope>NUCLEOTIDE SEQUENCE [LARGE SCALE GENOMIC DNA]</scope>
    <source>
        <strain evidence="1">YG-Dec2019</strain>
    </source>
</reference>
<evidence type="ECO:0000313" key="1">
    <source>
        <dbReference type="EMBL" id="MCI4377236.1"/>
    </source>
</evidence>
<protein>
    <submittedName>
        <fullName evidence="1">Uncharacterized protein</fullName>
    </submittedName>
</protein>
<dbReference type="Proteomes" id="UP000829447">
    <property type="component" value="Linkage Group LG4"/>
</dbReference>
<proteinExistence type="predicted"/>
<comment type="caution">
    <text evidence="1">The sequence shown here is derived from an EMBL/GenBank/DDBJ whole genome shotgun (WGS) entry which is preliminary data.</text>
</comment>